<dbReference type="Proteomes" id="UP000006532">
    <property type="component" value="Segment"/>
</dbReference>
<dbReference type="OrthoDB" id="18224at10239"/>
<name>E3SNF9_9CAUD</name>
<gene>
    <name evidence="1" type="ORF">PSSM7_041</name>
</gene>
<reference evidence="1 2" key="1">
    <citation type="journal article" date="2010" name="Environ. Microbiol.">
        <title>Genomic analysis of oceanic cyanobacterial myoviruses compared with T4-like myoviruses from diverse hosts and environments.</title>
        <authorList>
            <person name="Sullivan M.B."/>
            <person name="Huang K.H."/>
            <person name="Ignacio-Espinoza J.C."/>
            <person name="Berlin A.M."/>
            <person name="Kelly L."/>
            <person name="Weigele P.R."/>
            <person name="DeFrancesco A.S."/>
            <person name="Kern S.E."/>
            <person name="Thompson L.R."/>
            <person name="Young S."/>
            <person name="Yandava C."/>
            <person name="Fu R."/>
            <person name="Krastins B."/>
            <person name="Chase M."/>
            <person name="Sarracino D."/>
            <person name="Osburne M.S."/>
            <person name="Henn M.R."/>
            <person name="Chisholm S.W."/>
        </authorList>
    </citation>
    <scope>NUCLEOTIDE SEQUENCE [LARGE SCALE GENOMIC DNA]</scope>
    <source>
        <strain evidence="1">NATL1A-15</strain>
    </source>
</reference>
<protein>
    <submittedName>
        <fullName evidence="1">Sericin 1-like protein</fullName>
    </submittedName>
</protein>
<dbReference type="RefSeq" id="YP_004324872.1">
    <property type="nucleotide sequence ID" value="NC_015290.1"/>
</dbReference>
<dbReference type="EMBL" id="GU071103">
    <property type="protein sequence ID" value="ADO99062.1"/>
    <property type="molecule type" value="Genomic_DNA"/>
</dbReference>
<dbReference type="GeneID" id="10329564"/>
<evidence type="ECO:0000313" key="1">
    <source>
        <dbReference type="EMBL" id="ADO99062.1"/>
    </source>
</evidence>
<keyword evidence="2" id="KW-1185">Reference proteome</keyword>
<evidence type="ECO:0000313" key="2">
    <source>
        <dbReference type="Proteomes" id="UP000006532"/>
    </source>
</evidence>
<proteinExistence type="predicted"/>
<accession>E3SNF9</accession>
<organism evidence="1 2">
    <name type="scientific">Prochlorococcus phage P-SSM7</name>
    <dbReference type="NCBI Taxonomy" id="445688"/>
    <lineage>
        <taxon>Viruses</taxon>
        <taxon>Duplodnaviria</taxon>
        <taxon>Heunggongvirae</taxon>
        <taxon>Uroviricota</taxon>
        <taxon>Caudoviricetes</taxon>
        <taxon>Pantevenvirales</taxon>
        <taxon>Kyanoviridae</taxon>
        <taxon>Palaemonvirus</taxon>
        <taxon>Palaemonvirus pssm7</taxon>
    </lineage>
</organism>
<dbReference type="KEGG" id="vg:10329564"/>
<sequence length="196" mass="20473">MSQLNVDALKHSQGTGPGIDLQSSGNFAFDTNTLYVDSVNDRVGINDATPSHSLDVAGSDGVNLGCGAIFEKVNIVSGTSNGNTNIDLLTSSVHLFTSNNTGNWTPNFRGDASTSLDSIMSTGQVIVATIISDNGGSSGYAANMNIDGSGQTEYWSNDATPDDRGGTSGYDVYQYSIIKTGAGNSYLVLANRTYMD</sequence>